<dbReference type="CDD" id="cd02440">
    <property type="entry name" value="AdoMet_MTases"/>
    <property type="match status" value="1"/>
</dbReference>
<dbReference type="PANTHER" id="PTHR43591">
    <property type="entry name" value="METHYLTRANSFERASE"/>
    <property type="match status" value="1"/>
</dbReference>
<dbReference type="InterPro" id="IPR029063">
    <property type="entry name" value="SAM-dependent_MTases_sf"/>
</dbReference>
<keyword evidence="4" id="KW-1185">Reference proteome</keyword>
<dbReference type="Proteomes" id="UP000199387">
    <property type="component" value="Unassembled WGS sequence"/>
</dbReference>
<reference evidence="3 4" key="1">
    <citation type="submission" date="2016-10" db="EMBL/GenBank/DDBJ databases">
        <authorList>
            <person name="de Groot N.N."/>
        </authorList>
    </citation>
    <scope>NUCLEOTIDE SEQUENCE [LARGE SCALE GENOMIC DNA]</scope>
    <source>
        <strain evidence="3 4">DSM 45514</strain>
    </source>
</reference>
<evidence type="ECO:0000256" key="1">
    <source>
        <dbReference type="SAM" id="MobiDB-lite"/>
    </source>
</evidence>
<protein>
    <submittedName>
        <fullName evidence="3">Methyltransferase domain-containing protein</fullName>
    </submittedName>
</protein>
<evidence type="ECO:0000313" key="3">
    <source>
        <dbReference type="EMBL" id="SDD03287.1"/>
    </source>
</evidence>
<dbReference type="PANTHER" id="PTHR43591:SF24">
    <property type="entry name" value="2-METHOXY-6-POLYPRENYL-1,4-BENZOQUINOL METHYLASE, MITOCHONDRIAL"/>
    <property type="match status" value="1"/>
</dbReference>
<dbReference type="Gene3D" id="3.40.50.150">
    <property type="entry name" value="Vaccinia Virus protein VP39"/>
    <property type="match status" value="1"/>
</dbReference>
<evidence type="ECO:0000259" key="2">
    <source>
        <dbReference type="Pfam" id="PF08241"/>
    </source>
</evidence>
<dbReference type="Pfam" id="PF08241">
    <property type="entry name" value="Methyltransf_11"/>
    <property type="match status" value="1"/>
</dbReference>
<sequence>MRDHEGHRHHHEPTKHQEKFDPKRLQKMESQWQRYMNPATILPKFLTRSNLTIVDLGCGAGYFTIPAAKMLHNGHVYAVDQLEEMVHTTLNRARAEALTNMEGMVAAATHLPIPTASVDAVLMSMVFHHVDEPAQTLDEIRRVLKPNGILFIVEWDRVDTEFGPPMQIRLRPDGLCALLTDHHYTIHDVSHLDMEPAVYFIEARSPSMVVE</sequence>
<dbReference type="GO" id="GO:0008757">
    <property type="term" value="F:S-adenosylmethionine-dependent methyltransferase activity"/>
    <property type="evidence" value="ECO:0007669"/>
    <property type="project" value="InterPro"/>
</dbReference>
<accession>A0A1G6RGZ8</accession>
<feature type="region of interest" description="Disordered" evidence="1">
    <location>
        <begin position="1"/>
        <end position="23"/>
    </location>
</feature>
<proteinExistence type="predicted"/>
<organism evidence="3 4">
    <name type="scientific">Melghirimyces thermohalophilus</name>
    <dbReference type="NCBI Taxonomy" id="1236220"/>
    <lineage>
        <taxon>Bacteria</taxon>
        <taxon>Bacillati</taxon>
        <taxon>Bacillota</taxon>
        <taxon>Bacilli</taxon>
        <taxon>Bacillales</taxon>
        <taxon>Thermoactinomycetaceae</taxon>
        <taxon>Melghirimyces</taxon>
    </lineage>
</organism>
<dbReference type="GO" id="GO:0032259">
    <property type="term" value="P:methylation"/>
    <property type="evidence" value="ECO:0007669"/>
    <property type="project" value="UniProtKB-KW"/>
</dbReference>
<name>A0A1G6RGZ8_9BACL</name>
<keyword evidence="3" id="KW-0808">Transferase</keyword>
<dbReference type="InterPro" id="IPR013216">
    <property type="entry name" value="Methyltransf_11"/>
</dbReference>
<dbReference type="SUPFAM" id="SSF53335">
    <property type="entry name" value="S-adenosyl-L-methionine-dependent methyltransferases"/>
    <property type="match status" value="1"/>
</dbReference>
<dbReference type="RefSeq" id="WP_091573049.1">
    <property type="nucleotide sequence ID" value="NZ_FMZA01000028.1"/>
</dbReference>
<feature type="domain" description="Methyltransferase type 11" evidence="2">
    <location>
        <begin position="54"/>
        <end position="152"/>
    </location>
</feature>
<dbReference type="AlphaFoldDB" id="A0A1G6RGZ8"/>
<dbReference type="EMBL" id="FMZA01000028">
    <property type="protein sequence ID" value="SDD03287.1"/>
    <property type="molecule type" value="Genomic_DNA"/>
</dbReference>
<evidence type="ECO:0000313" key="4">
    <source>
        <dbReference type="Proteomes" id="UP000199387"/>
    </source>
</evidence>
<gene>
    <name evidence="3" type="ORF">SAMN04488112_12811</name>
</gene>
<feature type="compositionally biased region" description="Basic and acidic residues" evidence="1">
    <location>
        <begin position="14"/>
        <end position="23"/>
    </location>
</feature>
<keyword evidence="3" id="KW-0489">Methyltransferase</keyword>
<dbReference type="STRING" id="1236220.SAMN04488112_12811"/>